<organism evidence="1">
    <name type="scientific">Anguilla anguilla</name>
    <name type="common">European freshwater eel</name>
    <name type="synonym">Muraena anguilla</name>
    <dbReference type="NCBI Taxonomy" id="7936"/>
    <lineage>
        <taxon>Eukaryota</taxon>
        <taxon>Metazoa</taxon>
        <taxon>Chordata</taxon>
        <taxon>Craniata</taxon>
        <taxon>Vertebrata</taxon>
        <taxon>Euteleostomi</taxon>
        <taxon>Actinopterygii</taxon>
        <taxon>Neopterygii</taxon>
        <taxon>Teleostei</taxon>
        <taxon>Anguilliformes</taxon>
        <taxon>Anguillidae</taxon>
        <taxon>Anguilla</taxon>
    </lineage>
</organism>
<dbReference type="EMBL" id="GBXM01018672">
    <property type="protein sequence ID" value="JAH89905.1"/>
    <property type="molecule type" value="Transcribed_RNA"/>
</dbReference>
<dbReference type="AlphaFoldDB" id="A0A0E9WK10"/>
<proteinExistence type="predicted"/>
<accession>A0A0E9WK10</accession>
<protein>
    <submittedName>
        <fullName evidence="1">Uncharacterized protein</fullName>
    </submittedName>
</protein>
<reference evidence="1" key="1">
    <citation type="submission" date="2014-11" db="EMBL/GenBank/DDBJ databases">
        <authorList>
            <person name="Amaro Gonzalez C."/>
        </authorList>
    </citation>
    <scope>NUCLEOTIDE SEQUENCE</scope>
</reference>
<sequence length="38" mass="4376">MFHTHESRIPLSSCSARWLSHFLCECSPHITFDVAEEA</sequence>
<reference evidence="1" key="2">
    <citation type="journal article" date="2015" name="Fish Shellfish Immunol.">
        <title>Early steps in the European eel (Anguilla anguilla)-Vibrio vulnificus interaction in the gills: Role of the RtxA13 toxin.</title>
        <authorList>
            <person name="Callol A."/>
            <person name="Pajuelo D."/>
            <person name="Ebbesson L."/>
            <person name="Teles M."/>
            <person name="MacKenzie S."/>
            <person name="Amaro C."/>
        </authorList>
    </citation>
    <scope>NUCLEOTIDE SEQUENCE</scope>
</reference>
<name>A0A0E9WK10_ANGAN</name>
<evidence type="ECO:0000313" key="1">
    <source>
        <dbReference type="EMBL" id="JAH89905.1"/>
    </source>
</evidence>